<dbReference type="Gene3D" id="3.40.228.10">
    <property type="entry name" value="Dimethylsulfoxide Reductase, domain 2"/>
    <property type="match status" value="1"/>
</dbReference>
<dbReference type="InterPro" id="IPR006656">
    <property type="entry name" value="Mopterin_OxRdtase"/>
</dbReference>
<evidence type="ECO:0000256" key="5">
    <source>
        <dbReference type="ARBA" id="ARBA00023002"/>
    </source>
</evidence>
<comment type="cofactor">
    <cofactor evidence="1">
        <name>Mo-bis(molybdopterin guanine dinucleotide)</name>
        <dbReference type="ChEBI" id="CHEBI:60539"/>
    </cofactor>
</comment>
<comment type="similarity">
    <text evidence="2">Belongs to the prokaryotic molybdopterin-containing oxidoreductase family.</text>
</comment>
<dbReference type="SUPFAM" id="SSF53706">
    <property type="entry name" value="Formate dehydrogenase/DMSO reductase, domains 1-3"/>
    <property type="match status" value="1"/>
</dbReference>
<keyword evidence="7" id="KW-0411">Iron-sulfur</keyword>
<evidence type="ECO:0000259" key="8">
    <source>
        <dbReference type="PROSITE" id="PS51669"/>
    </source>
</evidence>
<evidence type="ECO:0000313" key="10">
    <source>
        <dbReference type="Proteomes" id="UP000294558"/>
    </source>
</evidence>
<evidence type="ECO:0000256" key="7">
    <source>
        <dbReference type="ARBA" id="ARBA00023014"/>
    </source>
</evidence>
<dbReference type="InterPro" id="IPR006963">
    <property type="entry name" value="Mopterin_OxRdtase_4Fe-4S_dom"/>
</dbReference>
<dbReference type="GO" id="GO:0016491">
    <property type="term" value="F:oxidoreductase activity"/>
    <property type="evidence" value="ECO:0007669"/>
    <property type="project" value="UniProtKB-KW"/>
</dbReference>
<dbReference type="PANTHER" id="PTHR43742:SF6">
    <property type="entry name" value="OXIDOREDUCTASE YYAE-RELATED"/>
    <property type="match status" value="1"/>
</dbReference>
<keyword evidence="3" id="KW-0500">Molybdenum</keyword>
<evidence type="ECO:0000256" key="3">
    <source>
        <dbReference type="ARBA" id="ARBA00022505"/>
    </source>
</evidence>
<dbReference type="PROSITE" id="PS00490">
    <property type="entry name" value="MOLYBDOPTERIN_PROK_2"/>
    <property type="match status" value="1"/>
</dbReference>
<dbReference type="AlphaFoldDB" id="A0A4R7I777"/>
<evidence type="ECO:0000256" key="2">
    <source>
        <dbReference type="ARBA" id="ARBA00010312"/>
    </source>
</evidence>
<dbReference type="Pfam" id="PF04879">
    <property type="entry name" value="Molybdop_Fe4S4"/>
    <property type="match status" value="1"/>
</dbReference>
<dbReference type="PROSITE" id="PS51669">
    <property type="entry name" value="4FE4S_MOW_BIS_MGD"/>
    <property type="match status" value="1"/>
</dbReference>
<dbReference type="Gene3D" id="3.40.50.740">
    <property type="match status" value="1"/>
</dbReference>
<evidence type="ECO:0000256" key="6">
    <source>
        <dbReference type="ARBA" id="ARBA00023004"/>
    </source>
</evidence>
<evidence type="ECO:0000313" key="9">
    <source>
        <dbReference type="EMBL" id="TDT18663.1"/>
    </source>
</evidence>
<dbReference type="Gene3D" id="2.40.40.20">
    <property type="match status" value="1"/>
</dbReference>
<dbReference type="RefSeq" id="WP_133870868.1">
    <property type="nucleotide sequence ID" value="NZ_SOAU01000001.1"/>
</dbReference>
<dbReference type="CDD" id="cd02766">
    <property type="entry name" value="MopB_3"/>
    <property type="match status" value="1"/>
</dbReference>
<protein>
    <submittedName>
        <fullName evidence="9">Anaerobic selenocysteine-containing dehydrogenase</fullName>
    </submittedName>
</protein>
<comment type="caution">
    <text evidence="9">The sequence shown here is derived from an EMBL/GenBank/DDBJ whole genome shotgun (WGS) entry which is preliminary data.</text>
</comment>
<dbReference type="GO" id="GO:0046872">
    <property type="term" value="F:metal ion binding"/>
    <property type="evidence" value="ECO:0007669"/>
    <property type="project" value="UniProtKB-KW"/>
</dbReference>
<feature type="domain" description="4Fe-4S Mo/W bis-MGD-type" evidence="8">
    <location>
        <begin position="2"/>
        <end position="63"/>
    </location>
</feature>
<dbReference type="InterPro" id="IPR050612">
    <property type="entry name" value="Prok_Mopterin_Oxidored"/>
</dbReference>
<dbReference type="PANTHER" id="PTHR43742">
    <property type="entry name" value="TRIMETHYLAMINE-N-OXIDE REDUCTASE"/>
    <property type="match status" value="1"/>
</dbReference>
<accession>A0A4R7I777</accession>
<keyword evidence="5" id="KW-0560">Oxidoreductase</keyword>
<dbReference type="InterPro" id="IPR006657">
    <property type="entry name" value="MoPterin_dinucl-bd_dom"/>
</dbReference>
<name>A0A4R7I777_9ACTN</name>
<sequence length="682" mass="74433">MTLTVNGTCHHDCPDSCGWTVTVDDTEPTPVAVKMRGNPDHPYSYGELCPKVNRFLDRVYSPDRVLHPLRRTGPKGSGEFEQISWDEALADIADRLGRVVAEHGGDAVLPFSDAGNQSLLATQGISERFFNQLGACRLERNICGPTVGAGMSMTNGTGHGADALDLEHSKLIILWATNTRLTNRHLWPVIERARAAGAELVVVDPIRTLTAEAADRFIQPLPGTDIAMMLAMMHVIIRDDLVDREWVDAHTTGFDELALAVADATPAWAAGQCGVDAAVIEQLARDYATVRPAAIRSLIGAEHHENGAMFYRTIACLPALIGSWRERGGGLMRSVGCFQDDLVDEAALHRPDLLAGREPRTVNMSRLGEALLDTDDPVRAMIVWNSNPLVIVPNAESVRAGMERDDLFTVVHEQFVTDTARYADIVLPATTQIESLDVTLAWGHLWMGWNEPAIEPLGEAVSNTECFRRIAGAMGLDEPSLFEDDITLLTQSLPSVDLDALRRDGWMRVPFPDDGRPWAEGGFPTESGRVEFASDRLVEMGQPRVPTFVPPTEGPQGEAAQRFPLQLMTPKHHTRFLNSGYSHLPKHGPAEGAPFVELDAADAAARGLADGDAARVFNDRASLELPVKITGRLRPGLASIPWGWWRHQHPDGKVANSLTNDTLTDWGGGVAYSDTLVQVEAL</sequence>
<dbReference type="InterPro" id="IPR009010">
    <property type="entry name" value="Asp_de-COase-like_dom_sf"/>
</dbReference>
<evidence type="ECO:0000256" key="4">
    <source>
        <dbReference type="ARBA" id="ARBA00022723"/>
    </source>
</evidence>
<dbReference type="Gene3D" id="3.30.2070.10">
    <property type="entry name" value="Formate dehydrogenase/DMSO reductase"/>
    <property type="match status" value="1"/>
</dbReference>
<dbReference type="SMART" id="SM00926">
    <property type="entry name" value="Molybdop_Fe4S4"/>
    <property type="match status" value="1"/>
</dbReference>
<organism evidence="9 10">
    <name type="scientific">Ilumatobacter fluminis</name>
    <dbReference type="NCBI Taxonomy" id="467091"/>
    <lineage>
        <taxon>Bacteria</taxon>
        <taxon>Bacillati</taxon>
        <taxon>Actinomycetota</taxon>
        <taxon>Acidimicrobiia</taxon>
        <taxon>Acidimicrobiales</taxon>
        <taxon>Ilumatobacteraceae</taxon>
        <taxon>Ilumatobacter</taxon>
    </lineage>
</organism>
<dbReference type="SUPFAM" id="SSF50692">
    <property type="entry name" value="ADC-like"/>
    <property type="match status" value="1"/>
</dbReference>
<dbReference type="EMBL" id="SOAU01000001">
    <property type="protein sequence ID" value="TDT18663.1"/>
    <property type="molecule type" value="Genomic_DNA"/>
</dbReference>
<dbReference type="GO" id="GO:0043546">
    <property type="term" value="F:molybdopterin cofactor binding"/>
    <property type="evidence" value="ECO:0007669"/>
    <property type="project" value="InterPro"/>
</dbReference>
<dbReference type="OrthoDB" id="7376058at2"/>
<keyword evidence="6" id="KW-0408">Iron</keyword>
<dbReference type="Pfam" id="PF00384">
    <property type="entry name" value="Molybdopterin"/>
    <property type="match status" value="1"/>
</dbReference>
<keyword evidence="4" id="KW-0479">Metal-binding</keyword>
<dbReference type="GO" id="GO:0051536">
    <property type="term" value="F:iron-sulfur cluster binding"/>
    <property type="evidence" value="ECO:0007669"/>
    <property type="project" value="UniProtKB-KW"/>
</dbReference>
<dbReference type="Pfam" id="PF01568">
    <property type="entry name" value="Molydop_binding"/>
    <property type="match status" value="1"/>
</dbReference>
<keyword evidence="10" id="KW-1185">Reference proteome</keyword>
<dbReference type="InterPro" id="IPR006655">
    <property type="entry name" value="Mopterin_OxRdtase_prok_CS"/>
</dbReference>
<evidence type="ECO:0000256" key="1">
    <source>
        <dbReference type="ARBA" id="ARBA00001942"/>
    </source>
</evidence>
<reference evidence="9 10" key="1">
    <citation type="submission" date="2019-03" db="EMBL/GenBank/DDBJ databases">
        <title>Sequencing the genomes of 1000 actinobacteria strains.</title>
        <authorList>
            <person name="Klenk H.-P."/>
        </authorList>
    </citation>
    <scope>NUCLEOTIDE SEQUENCE [LARGE SCALE GENOMIC DNA]</scope>
    <source>
        <strain evidence="9 10">DSM 18936</strain>
    </source>
</reference>
<gene>
    <name evidence="9" type="ORF">BDK89_4293</name>
</gene>
<proteinExistence type="inferred from homology"/>
<dbReference type="Proteomes" id="UP000294558">
    <property type="component" value="Unassembled WGS sequence"/>
</dbReference>
<dbReference type="Gene3D" id="2.20.25.90">
    <property type="entry name" value="ADC-like domains"/>
    <property type="match status" value="1"/>
</dbReference>